<name>A0ABV1EBF9_9FIRM</name>
<evidence type="ECO:0000256" key="3">
    <source>
        <dbReference type="ARBA" id="ARBA00012448"/>
    </source>
</evidence>
<feature type="domain" description="Penicillin-binding protein transpeptidase" evidence="18">
    <location>
        <begin position="381"/>
        <end position="655"/>
    </location>
</feature>
<evidence type="ECO:0000313" key="21">
    <source>
        <dbReference type="Proteomes" id="UP001464378"/>
    </source>
</evidence>
<protein>
    <recommendedName>
        <fullName evidence="4">Penicillin-binding protein 1A</fullName>
        <ecNumber evidence="14">2.4.99.28</ecNumber>
        <ecNumber evidence="3">3.4.16.4</ecNumber>
    </recommendedName>
</protein>
<accession>A0ABV1EBF9</accession>
<feature type="compositionally biased region" description="Low complexity" evidence="16">
    <location>
        <begin position="908"/>
        <end position="922"/>
    </location>
</feature>
<dbReference type="RefSeq" id="WP_294522199.1">
    <property type="nucleotide sequence ID" value="NZ_JBBMFK010000029.1"/>
</dbReference>
<keyword evidence="12" id="KW-0511">Multifunctional enzyme</keyword>
<evidence type="ECO:0000256" key="10">
    <source>
        <dbReference type="ARBA" id="ARBA00022968"/>
    </source>
</evidence>
<dbReference type="Pfam" id="PF00912">
    <property type="entry name" value="Transgly"/>
    <property type="match status" value="1"/>
</dbReference>
<keyword evidence="17" id="KW-0472">Membrane</keyword>
<dbReference type="Pfam" id="PF00905">
    <property type="entry name" value="Transpeptidase"/>
    <property type="match status" value="1"/>
</dbReference>
<evidence type="ECO:0000256" key="4">
    <source>
        <dbReference type="ARBA" id="ARBA00018638"/>
    </source>
</evidence>
<feature type="compositionally biased region" description="Low complexity" evidence="16">
    <location>
        <begin position="941"/>
        <end position="952"/>
    </location>
</feature>
<dbReference type="PANTHER" id="PTHR32282">
    <property type="entry name" value="BINDING PROTEIN TRANSPEPTIDASE, PUTATIVE-RELATED"/>
    <property type="match status" value="1"/>
</dbReference>
<feature type="compositionally biased region" description="Basic residues" evidence="16">
    <location>
        <begin position="18"/>
        <end position="27"/>
    </location>
</feature>
<dbReference type="SUPFAM" id="SSF56601">
    <property type="entry name" value="beta-lactamase/transpeptidase-like"/>
    <property type="match status" value="1"/>
</dbReference>
<dbReference type="Gene3D" id="3.40.710.10">
    <property type="entry name" value="DD-peptidase/beta-lactamase superfamily"/>
    <property type="match status" value="1"/>
</dbReference>
<evidence type="ECO:0000313" key="20">
    <source>
        <dbReference type="EMBL" id="MEQ2444627.1"/>
    </source>
</evidence>
<dbReference type="SUPFAM" id="SSF53955">
    <property type="entry name" value="Lysozyme-like"/>
    <property type="match status" value="1"/>
</dbReference>
<evidence type="ECO:0000256" key="15">
    <source>
        <dbReference type="ARBA" id="ARBA00049902"/>
    </source>
</evidence>
<comment type="subcellular location">
    <subcellularLocation>
        <location evidence="2">Cell membrane</location>
        <topology evidence="2">Single-pass type II membrane protein</topology>
    </subcellularLocation>
</comment>
<dbReference type="InterPro" id="IPR050396">
    <property type="entry name" value="Glycosyltr_51/Transpeptidase"/>
</dbReference>
<dbReference type="EC" id="2.4.99.28" evidence="14"/>
<evidence type="ECO:0000256" key="12">
    <source>
        <dbReference type="ARBA" id="ARBA00023268"/>
    </source>
</evidence>
<proteinExistence type="predicted"/>
<evidence type="ECO:0000256" key="1">
    <source>
        <dbReference type="ARBA" id="ARBA00002624"/>
    </source>
</evidence>
<dbReference type="EC" id="3.4.16.4" evidence="3"/>
<evidence type="ECO:0000256" key="7">
    <source>
        <dbReference type="ARBA" id="ARBA00022676"/>
    </source>
</evidence>
<feature type="domain" description="Glycosyl transferase family 51" evidence="19">
    <location>
        <begin position="100"/>
        <end position="272"/>
    </location>
</feature>
<dbReference type="InterPro" id="IPR001264">
    <property type="entry name" value="Glyco_trans_51"/>
</dbReference>
<reference evidence="20 21" key="1">
    <citation type="submission" date="2024-03" db="EMBL/GenBank/DDBJ databases">
        <title>Human intestinal bacterial collection.</title>
        <authorList>
            <person name="Pauvert C."/>
            <person name="Hitch T.C.A."/>
            <person name="Clavel T."/>
        </authorList>
    </citation>
    <scope>NUCLEOTIDE SEQUENCE [LARGE SCALE GENOMIC DNA]</scope>
    <source>
        <strain evidence="20 21">CLA-AP-H29</strain>
    </source>
</reference>
<evidence type="ECO:0000256" key="2">
    <source>
        <dbReference type="ARBA" id="ARBA00004401"/>
    </source>
</evidence>
<dbReference type="InterPro" id="IPR036950">
    <property type="entry name" value="PBP_transglycosylase"/>
</dbReference>
<sequence length="952" mass="105046">MANTNETRSGSPGQTPAPRRRKRRRKGSTVGHVFATIGKVLGTLVLVGITTCAFLACFAAIYIQQVIIPQTDLNLGDFIVDMSLSSTMYYNDSSGTLQELRTIYGSDGNRVWVEYEDIPQNLINATIAIEDHRFREHHGVDWIRTAKGVLTMFTGGDVQGGSTITQQLIKNLTTDKEVTVQRKILEIFRALEFEKKYSKDQILEAYLNYIYLGERCNGVYTAAYTYFGKDVSQLSLAECASLISITNNPSMYNPYLNKENNTKRANLVISRMLELEMISQAEYDQAKAELDAGLNFVRGEDEERDETAYTWYEDQVIADVVADLMEKYDYSETTALNMIYYGGLTIETCLDMDIQNIVDSVYENMDNLPYISSSGQQLQSAIVIVDPDGNIVALSGGMGEKEGSRIWSRATDSKRAPGSSFKPLSVYAPAIDMGLITPGTVFDDSPYQLENGSPYPSNSYGRYLGRMTVRDAIKISSNTVAIKTLALLTPQASFDFLTTKLGFTNSDSGLVYQKEVGGQVKTDVALAPLSMGGLTNGVSVREMATAYSVFPRGGTYLESRTYYRVLDSKGNVLLDTNEDRVPVTAVKDTTAWYINSMLKDVVSYDRVSGNIATGYEAVLENMTVAGKTGSTNSNRDRWFVGYTPYYTAAVWCGYDQQERITSNGNPSAQMWTKVMSQIHAGLENKDFPQPDGLTEVTICTESGMIATDACAMDPRGLQTVKEYYFAGDAPTEYCTVHNTTPFPEGGLVTICLDDPFLDSNGNPTGMYHIAGDNCPESSKSTVSVLDFVRERVGSNYSIADDIFTKDYLLQAGQGAYCTVHNEVLPYDPATFNIDDKTTWPTQAQWPGFDPEDESTWPFVENTEPEAYDPETFDFLNPETWPTQEQWPGFDIEDSSTWPTPGGTPPGTDPWEPTEPGETTPPEGGEGGEVTPTPTPSPSPSETPSEEPYIPAA</sequence>
<dbReference type="PANTHER" id="PTHR32282:SF33">
    <property type="entry name" value="PEPTIDOGLYCAN GLYCOSYLTRANSFERASE"/>
    <property type="match status" value="1"/>
</dbReference>
<dbReference type="InterPro" id="IPR001460">
    <property type="entry name" value="PCN-bd_Tpept"/>
</dbReference>
<evidence type="ECO:0000256" key="9">
    <source>
        <dbReference type="ARBA" id="ARBA00022801"/>
    </source>
</evidence>
<evidence type="ECO:0000256" key="11">
    <source>
        <dbReference type="ARBA" id="ARBA00023251"/>
    </source>
</evidence>
<evidence type="ECO:0000256" key="8">
    <source>
        <dbReference type="ARBA" id="ARBA00022679"/>
    </source>
</evidence>
<feature type="region of interest" description="Disordered" evidence="16">
    <location>
        <begin position="1"/>
        <end position="28"/>
    </location>
</feature>
<keyword evidence="21" id="KW-1185">Reference proteome</keyword>
<comment type="catalytic activity">
    <reaction evidence="13">
        <text>Preferential cleavage: (Ac)2-L-Lys-D-Ala-|-D-Ala. Also transpeptidation of peptidyl-alanyl moieties that are N-acyl substituents of D-alanine.</text>
        <dbReference type="EC" id="3.4.16.4"/>
    </reaction>
</comment>
<dbReference type="InterPro" id="IPR012338">
    <property type="entry name" value="Beta-lactam/transpept-like"/>
</dbReference>
<comment type="caution">
    <text evidence="20">The sequence shown here is derived from an EMBL/GenBank/DDBJ whole genome shotgun (WGS) entry which is preliminary data.</text>
</comment>
<keyword evidence="8" id="KW-0808">Transferase</keyword>
<feature type="region of interest" description="Disordered" evidence="16">
    <location>
        <begin position="875"/>
        <end position="952"/>
    </location>
</feature>
<keyword evidence="9" id="KW-0378">Hydrolase</keyword>
<keyword evidence="10" id="KW-0735">Signal-anchor</keyword>
<feature type="transmembrane region" description="Helical" evidence="17">
    <location>
        <begin position="30"/>
        <end position="63"/>
    </location>
</feature>
<evidence type="ECO:0000256" key="13">
    <source>
        <dbReference type="ARBA" id="ARBA00034000"/>
    </source>
</evidence>
<evidence type="ECO:0000256" key="5">
    <source>
        <dbReference type="ARBA" id="ARBA00022645"/>
    </source>
</evidence>
<evidence type="ECO:0000259" key="18">
    <source>
        <dbReference type="Pfam" id="PF00905"/>
    </source>
</evidence>
<dbReference type="Gene3D" id="1.10.3810.10">
    <property type="entry name" value="Biosynthetic peptidoglycan transglycosylase-like"/>
    <property type="match status" value="1"/>
</dbReference>
<comment type="function">
    <text evidence="1">Cell wall formation. Synthesis of cross-linked peptidoglycan from the lipid intermediates. The enzyme has a penicillin-insensitive transglycosylase N-terminal domain (formation of linear glycan strands) and a penicillin-sensitive transpeptidase C-terminal domain (cross-linking of the peptide subunits).</text>
</comment>
<evidence type="ECO:0000256" key="16">
    <source>
        <dbReference type="SAM" id="MobiDB-lite"/>
    </source>
</evidence>
<gene>
    <name evidence="20" type="ORF">WMO64_14265</name>
</gene>
<organism evidence="20 21">
    <name type="scientific">Pseudoflavonifractor intestinihominis</name>
    <dbReference type="NCBI Taxonomy" id="3133171"/>
    <lineage>
        <taxon>Bacteria</taxon>
        <taxon>Bacillati</taxon>
        <taxon>Bacillota</taxon>
        <taxon>Clostridia</taxon>
        <taxon>Eubacteriales</taxon>
        <taxon>Oscillospiraceae</taxon>
        <taxon>Pseudoflavonifractor</taxon>
    </lineage>
</organism>
<comment type="catalytic activity">
    <reaction evidence="15">
        <text>[GlcNAc-(1-&gt;4)-Mur2Ac(oyl-L-Ala-gamma-D-Glu-L-Lys-D-Ala-D-Ala)](n)-di-trans,octa-cis-undecaprenyl diphosphate + beta-D-GlcNAc-(1-&gt;4)-Mur2Ac(oyl-L-Ala-gamma-D-Glu-L-Lys-D-Ala-D-Ala)-di-trans,octa-cis-undecaprenyl diphosphate = [GlcNAc-(1-&gt;4)-Mur2Ac(oyl-L-Ala-gamma-D-Glu-L-Lys-D-Ala-D-Ala)](n+1)-di-trans,octa-cis-undecaprenyl diphosphate + di-trans,octa-cis-undecaprenyl diphosphate + H(+)</text>
        <dbReference type="Rhea" id="RHEA:23708"/>
        <dbReference type="Rhea" id="RHEA-COMP:9602"/>
        <dbReference type="Rhea" id="RHEA-COMP:9603"/>
        <dbReference type="ChEBI" id="CHEBI:15378"/>
        <dbReference type="ChEBI" id="CHEBI:58405"/>
        <dbReference type="ChEBI" id="CHEBI:60033"/>
        <dbReference type="ChEBI" id="CHEBI:78435"/>
        <dbReference type="EC" id="2.4.99.28"/>
    </reaction>
</comment>
<keyword evidence="7" id="KW-0328">Glycosyltransferase</keyword>
<evidence type="ECO:0000256" key="17">
    <source>
        <dbReference type="SAM" id="Phobius"/>
    </source>
</evidence>
<keyword evidence="11" id="KW-0046">Antibiotic resistance</keyword>
<dbReference type="EMBL" id="JBBMFK010000029">
    <property type="protein sequence ID" value="MEQ2444627.1"/>
    <property type="molecule type" value="Genomic_DNA"/>
</dbReference>
<keyword evidence="5" id="KW-0121">Carboxypeptidase</keyword>
<dbReference type="InterPro" id="IPR023346">
    <property type="entry name" value="Lysozyme-like_dom_sf"/>
</dbReference>
<keyword evidence="6" id="KW-0645">Protease</keyword>
<evidence type="ECO:0000256" key="6">
    <source>
        <dbReference type="ARBA" id="ARBA00022670"/>
    </source>
</evidence>
<feature type="compositionally biased region" description="Polar residues" evidence="16">
    <location>
        <begin position="1"/>
        <end position="14"/>
    </location>
</feature>
<keyword evidence="17" id="KW-0812">Transmembrane</keyword>
<evidence type="ECO:0000256" key="14">
    <source>
        <dbReference type="ARBA" id="ARBA00044770"/>
    </source>
</evidence>
<dbReference type="Proteomes" id="UP001464378">
    <property type="component" value="Unassembled WGS sequence"/>
</dbReference>
<evidence type="ECO:0000259" key="19">
    <source>
        <dbReference type="Pfam" id="PF00912"/>
    </source>
</evidence>
<keyword evidence="17" id="KW-1133">Transmembrane helix</keyword>